<dbReference type="EMBL" id="JASJOT010000004">
    <property type="protein sequence ID" value="MDJ1492904.1"/>
    <property type="molecule type" value="Genomic_DNA"/>
</dbReference>
<organism evidence="1 2">
    <name type="scientific">Xanthocytophaga flava</name>
    <dbReference type="NCBI Taxonomy" id="3048013"/>
    <lineage>
        <taxon>Bacteria</taxon>
        <taxon>Pseudomonadati</taxon>
        <taxon>Bacteroidota</taxon>
        <taxon>Cytophagia</taxon>
        <taxon>Cytophagales</taxon>
        <taxon>Rhodocytophagaceae</taxon>
        <taxon>Xanthocytophaga</taxon>
    </lineage>
</organism>
<evidence type="ECO:0000313" key="2">
    <source>
        <dbReference type="Proteomes" id="UP001228581"/>
    </source>
</evidence>
<keyword evidence="2" id="KW-1185">Reference proteome</keyword>
<comment type="caution">
    <text evidence="1">The sequence shown here is derived from an EMBL/GenBank/DDBJ whole genome shotgun (WGS) entry which is preliminary data.</text>
</comment>
<dbReference type="Proteomes" id="UP001228581">
    <property type="component" value="Unassembled WGS sequence"/>
</dbReference>
<evidence type="ECO:0000313" key="1">
    <source>
        <dbReference type="EMBL" id="MDJ1492904.1"/>
    </source>
</evidence>
<proteinExistence type="predicted"/>
<gene>
    <name evidence="1" type="ORF">QNI19_08175</name>
</gene>
<dbReference type="RefSeq" id="WP_313994375.1">
    <property type="nucleotide sequence ID" value="NZ_JASJOR010000019.1"/>
</dbReference>
<reference evidence="1 2" key="1">
    <citation type="submission" date="2023-05" db="EMBL/GenBank/DDBJ databases">
        <authorList>
            <person name="Zhang X."/>
        </authorList>
    </citation>
    <scope>NUCLEOTIDE SEQUENCE [LARGE SCALE GENOMIC DNA]</scope>
    <source>
        <strain evidence="1 2">DM2B3-1</strain>
    </source>
</reference>
<name>A0ABT7CGN4_9BACT</name>
<sequence length="76" mass="8368">MLTSIVDGGVGALAFFLPRGWPLACGREVRQKVPFFASFFGQAKNEEACGRSKIGIIQTQKETFLKNYPKSTLSKV</sequence>
<protein>
    <submittedName>
        <fullName evidence="1">Uncharacterized protein</fullName>
    </submittedName>
</protein>
<accession>A0ABT7CGN4</accession>